<dbReference type="EMBL" id="VIIS01002221">
    <property type="protein sequence ID" value="KAF0286935.1"/>
    <property type="molecule type" value="Genomic_DNA"/>
</dbReference>
<keyword evidence="2" id="KW-0472">Membrane</keyword>
<dbReference type="Proteomes" id="UP000440578">
    <property type="component" value="Unassembled WGS sequence"/>
</dbReference>
<organism evidence="4 5">
    <name type="scientific">Amphibalanus amphitrite</name>
    <name type="common">Striped barnacle</name>
    <name type="synonym">Balanus amphitrite</name>
    <dbReference type="NCBI Taxonomy" id="1232801"/>
    <lineage>
        <taxon>Eukaryota</taxon>
        <taxon>Metazoa</taxon>
        <taxon>Ecdysozoa</taxon>
        <taxon>Arthropoda</taxon>
        <taxon>Crustacea</taxon>
        <taxon>Multicrustacea</taxon>
        <taxon>Cirripedia</taxon>
        <taxon>Thoracica</taxon>
        <taxon>Thoracicalcarea</taxon>
        <taxon>Balanomorpha</taxon>
        <taxon>Balanoidea</taxon>
        <taxon>Balanidae</taxon>
        <taxon>Amphibalaninae</taxon>
        <taxon>Amphibalanus</taxon>
    </lineage>
</organism>
<dbReference type="PANTHER" id="PTHR14705">
    <property type="entry name" value="CATION CHANNEL SPERM-ASSOCIATED PROTEIN SUBUNIT BETA"/>
    <property type="match status" value="1"/>
</dbReference>
<dbReference type="InterPro" id="IPR028748">
    <property type="entry name" value="CATSPERB"/>
</dbReference>
<reference evidence="4 5" key="1">
    <citation type="submission" date="2019-07" db="EMBL/GenBank/DDBJ databases">
        <title>Draft genome assembly of a fouling barnacle, Amphibalanus amphitrite (Darwin, 1854): The first reference genome for Thecostraca.</title>
        <authorList>
            <person name="Kim W."/>
        </authorList>
    </citation>
    <scope>NUCLEOTIDE SEQUENCE [LARGE SCALE GENOMIC DNA]</scope>
    <source>
        <strain evidence="4">SNU_AA5</strain>
        <tissue evidence="4">Soma without cirri and trophi</tissue>
    </source>
</reference>
<evidence type="ECO:0000256" key="2">
    <source>
        <dbReference type="SAM" id="Phobius"/>
    </source>
</evidence>
<feature type="region of interest" description="Disordered" evidence="1">
    <location>
        <begin position="831"/>
        <end position="866"/>
    </location>
</feature>
<dbReference type="Pfam" id="PF15149">
    <property type="entry name" value="CATSPERB_C"/>
    <property type="match status" value="1"/>
</dbReference>
<keyword evidence="5" id="KW-1185">Reference proteome</keyword>
<accession>A0A6A4UZX6</accession>
<dbReference type="AlphaFoldDB" id="A0A6A4UZX6"/>
<dbReference type="PANTHER" id="PTHR14705:SF0">
    <property type="entry name" value="CATION CHANNEL SPERM-ASSOCIATED AUXILIARY SUBUNIT BETA"/>
    <property type="match status" value="1"/>
</dbReference>
<proteinExistence type="predicted"/>
<keyword evidence="2" id="KW-0812">Transmembrane</keyword>
<feature type="compositionally biased region" description="Acidic residues" evidence="1">
    <location>
        <begin position="832"/>
        <end position="846"/>
    </location>
</feature>
<comment type="caution">
    <text evidence="4">The sequence shown here is derived from an EMBL/GenBank/DDBJ whole genome shotgun (WGS) entry which is preliminary data.</text>
</comment>
<feature type="domain" description="Cation channel sperm-associated protein subunit beta C-terminal" evidence="3">
    <location>
        <begin position="609"/>
        <end position="823"/>
    </location>
</feature>
<evidence type="ECO:0000313" key="4">
    <source>
        <dbReference type="EMBL" id="KAF0286935.1"/>
    </source>
</evidence>
<evidence type="ECO:0000259" key="3">
    <source>
        <dbReference type="Pfam" id="PF15149"/>
    </source>
</evidence>
<keyword evidence="2" id="KW-1133">Transmembrane helix</keyword>
<feature type="transmembrane region" description="Helical" evidence="2">
    <location>
        <begin position="805"/>
        <end position="825"/>
    </location>
</feature>
<dbReference type="OrthoDB" id="2159869at2759"/>
<evidence type="ECO:0000313" key="5">
    <source>
        <dbReference type="Proteomes" id="UP000440578"/>
    </source>
</evidence>
<dbReference type="InterPro" id="IPR048789">
    <property type="entry name" value="CATSPERB_C"/>
</dbReference>
<evidence type="ECO:0000256" key="1">
    <source>
        <dbReference type="SAM" id="MobiDB-lite"/>
    </source>
</evidence>
<protein>
    <submittedName>
        <fullName evidence="4">Cation channel sperm-associated protein subunit beta</fullName>
    </submittedName>
</protein>
<dbReference type="GO" id="GO:0005929">
    <property type="term" value="C:cilium"/>
    <property type="evidence" value="ECO:0007669"/>
    <property type="project" value="TreeGrafter"/>
</dbReference>
<sequence length="866" mass="95708">MSNTTLLAQLAPIRGQTEASISRLTEHFFWVGAAPHLALTNVNRTVDVPFAMELYRRGAMVAWRCHFARSHLNEDLADINGGQWNGEVSLSRGSGFFATRVSLTDLRFVGWSAWPWGGAVSAATVAPRVGRLRYLQDPCGGDIGLLVSLSAPGRPGLLAATVVGTNVTWYDLSQMDMVRGAFGGSPPSDLGLISATMTSAHLLLLTTHGLLVSPAFRGERAAARGARAGAFSLLKLQTDGDVSAESLAKDELIHSLSCFSSKEDNETVLLLLHSEHRYLLGRAPFHRRSSWRGLETLIPRPAALQSVTDIRYIWHRRAVFLGYDKGDTYETLVLPLSEQTSRTPSGERCEGDCETEPIRRPYVLLCPLTKKIYLMADKMFGSMVGGALFARPMSNTSFSRVEHCVTDLINHHICVTEQMELVVIGVGSNEPERIPLHEILPEMNITEAAKTALLMDRAGGVTVYGVASGGFGSYYFNLESGLPEKYDGSCDYYLELLGGLRHAGMIHLDVHDIITVEVEAGRVHGDANLSRVALDTDSIDVELSHPSVVHVERADSVRDAAVRLALTVRPNSWAVGAVCAVTFRLPAASALCSRTSRVVNLELSRHHHRVNYRPPSDLGINIPTSENIYNADPSQPLNQNLLIEHAISRDTGRFKACAGKSNRSECGCTEEQQYSTGVEHSDCRVYVPMMSWPAKLRLTMSIRGSHRPRRPLLAPTYVNITELNNRSSWENHILLGPDLARIYQRNLSARDRRLVDPQRIRILMKGTGLYHFRIQVAEHTSFGTDHDDVLVYVVPARLKSQVQNVVYPMVGITLIIILFVVFEYYHQRYADADDESETESDEDDDVVTGTPSTQGPAPPFPLRARR</sequence>
<name>A0A6A4UZX6_AMPAM</name>
<dbReference type="GO" id="GO:0036128">
    <property type="term" value="C:CatSper complex"/>
    <property type="evidence" value="ECO:0007669"/>
    <property type="project" value="InterPro"/>
</dbReference>
<gene>
    <name evidence="4" type="primary">CATSPERB</name>
    <name evidence="4" type="ORF">FJT64_014585</name>
</gene>
<feature type="compositionally biased region" description="Pro residues" evidence="1">
    <location>
        <begin position="856"/>
        <end position="866"/>
    </location>
</feature>